<accession>L8JCN3</accession>
<dbReference type="Proteomes" id="UP000011134">
    <property type="component" value="Unassembled WGS sequence"/>
</dbReference>
<sequence>MDVAYVQQGSVALHANALLIAVVTNRITPIGFVGSLVCNHHKVWHKICAFPVS</sequence>
<proteinExistence type="predicted"/>
<comment type="caution">
    <text evidence="1">The sequence shown here is derived from an EMBL/GenBank/DDBJ whole genome shotgun (WGS) entry which is preliminary data.</text>
</comment>
<name>L8JCN3_9GAMM</name>
<dbReference type="EMBL" id="AMZO01000006">
    <property type="protein sequence ID" value="ELR66596.1"/>
    <property type="molecule type" value="Genomic_DNA"/>
</dbReference>
<gene>
    <name evidence="1" type="ORF">C942_04294</name>
</gene>
<dbReference type="AlphaFoldDB" id="L8JCN3"/>
<organism evidence="1 2">
    <name type="scientific">Photobacterium marinum</name>
    <dbReference type="NCBI Taxonomy" id="1056511"/>
    <lineage>
        <taxon>Bacteria</taxon>
        <taxon>Pseudomonadati</taxon>
        <taxon>Pseudomonadota</taxon>
        <taxon>Gammaproteobacteria</taxon>
        <taxon>Vibrionales</taxon>
        <taxon>Vibrionaceae</taxon>
        <taxon>Photobacterium</taxon>
    </lineage>
</organism>
<protein>
    <submittedName>
        <fullName evidence="1">Uncharacterized protein</fullName>
    </submittedName>
</protein>
<evidence type="ECO:0000313" key="2">
    <source>
        <dbReference type="Proteomes" id="UP000011134"/>
    </source>
</evidence>
<dbReference type="PATRIC" id="fig|1056511.3.peg.1123"/>
<keyword evidence="2" id="KW-1185">Reference proteome</keyword>
<reference evidence="1 2" key="1">
    <citation type="submission" date="2012-12" db="EMBL/GenBank/DDBJ databases">
        <title>Genome Assembly of Photobacterium sp. AK15.</title>
        <authorList>
            <person name="Khatri I."/>
            <person name="Vaidya B."/>
            <person name="Srinivas T.N.R."/>
            <person name="Subramanian S."/>
            <person name="Pinnaka A."/>
        </authorList>
    </citation>
    <scope>NUCLEOTIDE SEQUENCE [LARGE SCALE GENOMIC DNA]</scope>
    <source>
        <strain evidence="1 2">AK15</strain>
    </source>
</reference>
<evidence type="ECO:0000313" key="1">
    <source>
        <dbReference type="EMBL" id="ELR66596.1"/>
    </source>
</evidence>